<protein>
    <recommendedName>
        <fullName evidence="4">Helix-turn-helix domain-containing protein</fullName>
    </recommendedName>
</protein>
<comment type="caution">
    <text evidence="2">The sequence shown here is derived from an EMBL/GenBank/DDBJ whole genome shotgun (WGS) entry which is preliminary data.</text>
</comment>
<reference evidence="2 3" key="1">
    <citation type="submission" date="2018-10" db="EMBL/GenBank/DDBJ databases">
        <title>Draft genome of Fastidiocella sp. strain 375T, a bacterium isolated from a karstic cave dripping water.</title>
        <authorList>
            <person name="Coelho C."/>
            <person name="Verissimo A."/>
            <person name="Tiago I."/>
        </authorList>
    </citation>
    <scope>NUCLEOTIDE SEQUENCE [LARGE SCALE GENOMIC DNA]</scope>
    <source>
        <strain evidence="2 3">CAVE-375</strain>
    </source>
</reference>
<organism evidence="2 3">
    <name type="scientific">Crenobacter cavernae</name>
    <dbReference type="NCBI Taxonomy" id="2290923"/>
    <lineage>
        <taxon>Bacteria</taxon>
        <taxon>Pseudomonadati</taxon>
        <taxon>Pseudomonadota</taxon>
        <taxon>Betaproteobacteria</taxon>
        <taxon>Neisseriales</taxon>
        <taxon>Neisseriaceae</taxon>
        <taxon>Crenobacter</taxon>
    </lineage>
</organism>
<dbReference type="Proteomes" id="UP000290682">
    <property type="component" value="Unassembled WGS sequence"/>
</dbReference>
<evidence type="ECO:0000256" key="1">
    <source>
        <dbReference type="SAM" id="MobiDB-lite"/>
    </source>
</evidence>
<gene>
    <name evidence="2" type="ORF">EBB06_10920</name>
</gene>
<dbReference type="RefSeq" id="WP_129213221.1">
    <property type="nucleotide sequence ID" value="NZ_REGR01000012.1"/>
</dbReference>
<evidence type="ECO:0008006" key="4">
    <source>
        <dbReference type="Google" id="ProtNLM"/>
    </source>
</evidence>
<dbReference type="EMBL" id="REGR01000012">
    <property type="protein sequence ID" value="RXZ43125.1"/>
    <property type="molecule type" value="Genomic_DNA"/>
</dbReference>
<proteinExistence type="predicted"/>
<evidence type="ECO:0000313" key="3">
    <source>
        <dbReference type="Proteomes" id="UP000290682"/>
    </source>
</evidence>
<evidence type="ECO:0000313" key="2">
    <source>
        <dbReference type="EMBL" id="RXZ43125.1"/>
    </source>
</evidence>
<name>A0ABY0FF75_9NEIS</name>
<feature type="region of interest" description="Disordered" evidence="1">
    <location>
        <begin position="112"/>
        <end position="135"/>
    </location>
</feature>
<sequence length="135" mass="14735">MKSGAITETRRVWRAEQAAFVAAPTTAKPAAFIKGPLPLEWMKCAGRLPGKTLQVGLLLWYLAGLKKTRTVRLGSKILAEMGVSRDAKYDALARLREAGLIAVEQRPGQAPWVTLLEPPPTNPQQENGRPTPPVQ</sequence>
<accession>A0ABY0FF75</accession>
<keyword evidence="3" id="KW-1185">Reference proteome</keyword>